<evidence type="ECO:0000313" key="2">
    <source>
        <dbReference type="EMBL" id="KAF7280468.1"/>
    </source>
</evidence>
<dbReference type="EMBL" id="JAACXV010000295">
    <property type="protein sequence ID" value="KAF7280468.1"/>
    <property type="molecule type" value="Genomic_DNA"/>
</dbReference>
<name>A0A834ME46_RHYFE</name>
<gene>
    <name evidence="2" type="ORF">GWI33_005863</name>
</gene>
<sequence length="228" mass="25727">MIFKIVFLTCLGVSTVSSENTKLDDLNSLINTLDRQIQDLTSKSAFVLRPLQVALGYYAGEAHKAFISNLTVAAQPYWSAVAQAKKTVEEQGQNIDSCVKTSNSEIYATNDTFADKTNQNIKTELTAGQKILSDIYDVARNEPVKKLDGMHQKVKSCNKEVCAIELIEQLNKEYNELSSRVKTSLDKANDYAPKEFIKKMDQYVIVPLEYHNEIRRITAAFEMCIKKK</sequence>
<organism evidence="2 3">
    <name type="scientific">Rhynchophorus ferrugineus</name>
    <name type="common">Red palm weevil</name>
    <name type="synonym">Curculio ferrugineus</name>
    <dbReference type="NCBI Taxonomy" id="354439"/>
    <lineage>
        <taxon>Eukaryota</taxon>
        <taxon>Metazoa</taxon>
        <taxon>Ecdysozoa</taxon>
        <taxon>Arthropoda</taxon>
        <taxon>Hexapoda</taxon>
        <taxon>Insecta</taxon>
        <taxon>Pterygota</taxon>
        <taxon>Neoptera</taxon>
        <taxon>Endopterygota</taxon>
        <taxon>Coleoptera</taxon>
        <taxon>Polyphaga</taxon>
        <taxon>Cucujiformia</taxon>
        <taxon>Curculionidae</taxon>
        <taxon>Dryophthorinae</taxon>
        <taxon>Rhynchophorus</taxon>
    </lineage>
</organism>
<evidence type="ECO:0000313" key="3">
    <source>
        <dbReference type="Proteomes" id="UP000625711"/>
    </source>
</evidence>
<accession>A0A834ME46</accession>
<evidence type="ECO:0000256" key="1">
    <source>
        <dbReference type="SAM" id="SignalP"/>
    </source>
</evidence>
<feature type="signal peptide" evidence="1">
    <location>
        <begin position="1"/>
        <end position="18"/>
    </location>
</feature>
<feature type="chain" id="PRO_5032689712" evidence="1">
    <location>
        <begin position="19"/>
        <end position="228"/>
    </location>
</feature>
<keyword evidence="1" id="KW-0732">Signal</keyword>
<keyword evidence="3" id="KW-1185">Reference proteome</keyword>
<dbReference type="AlphaFoldDB" id="A0A834ME46"/>
<dbReference type="Proteomes" id="UP000625711">
    <property type="component" value="Unassembled WGS sequence"/>
</dbReference>
<protein>
    <submittedName>
        <fullName evidence="2">Uncharacterized protein</fullName>
    </submittedName>
</protein>
<reference evidence="2" key="1">
    <citation type="submission" date="2020-08" db="EMBL/GenBank/DDBJ databases">
        <title>Genome sequencing and assembly of the red palm weevil Rhynchophorus ferrugineus.</title>
        <authorList>
            <person name="Dias G.B."/>
            <person name="Bergman C.M."/>
            <person name="Manee M."/>
        </authorList>
    </citation>
    <scope>NUCLEOTIDE SEQUENCE</scope>
    <source>
        <strain evidence="2">AA-2017</strain>
        <tissue evidence="2">Whole larva</tissue>
    </source>
</reference>
<proteinExistence type="predicted"/>
<comment type="caution">
    <text evidence="2">The sequence shown here is derived from an EMBL/GenBank/DDBJ whole genome shotgun (WGS) entry which is preliminary data.</text>
</comment>